<evidence type="ECO:0000313" key="3">
    <source>
        <dbReference type="Proteomes" id="UP000005387"/>
    </source>
</evidence>
<protein>
    <submittedName>
        <fullName evidence="2">Uncharacterized protein</fullName>
    </submittedName>
</protein>
<dbReference type="Proteomes" id="UP000005387">
    <property type="component" value="Unassembled WGS sequence"/>
</dbReference>
<dbReference type="STRING" id="717606.PaecuDRAFT_4717"/>
<proteinExistence type="predicted"/>
<feature type="region of interest" description="Disordered" evidence="1">
    <location>
        <begin position="42"/>
        <end position="103"/>
    </location>
</feature>
<feature type="compositionally biased region" description="Basic and acidic residues" evidence="1">
    <location>
        <begin position="94"/>
        <end position="103"/>
    </location>
</feature>
<accession>E0IGC4</accession>
<organism evidence="2 3">
    <name type="scientific">Paenibacillus curdlanolyticus YK9</name>
    <dbReference type="NCBI Taxonomy" id="717606"/>
    <lineage>
        <taxon>Bacteria</taxon>
        <taxon>Bacillati</taxon>
        <taxon>Bacillota</taxon>
        <taxon>Bacilli</taxon>
        <taxon>Bacillales</taxon>
        <taxon>Paenibacillaceae</taxon>
        <taxon>Paenibacillus</taxon>
    </lineage>
</organism>
<keyword evidence="3" id="KW-1185">Reference proteome</keyword>
<name>E0IGC4_9BACL</name>
<dbReference type="EMBL" id="AEDD01000016">
    <property type="protein sequence ID" value="EFM08526.1"/>
    <property type="molecule type" value="Genomic_DNA"/>
</dbReference>
<dbReference type="OrthoDB" id="2678624at2"/>
<dbReference type="RefSeq" id="WP_006040695.1">
    <property type="nucleotide sequence ID" value="NZ_AEDD01000016.1"/>
</dbReference>
<sequence>MDHPQQQSAFALPFIKTALAVAIVTAMTAGCSLRLGQSEDEQVVGNDPISSNSAILSNSGPKQGQSDTLGDSLSEPSMDEKTAEATGASNAKAKTAEPKWDKEHPSLAGITIGQQQTDVKATHGDPVDAYAQDDGANRIDIIEYDGYSVGFGTGKKGVLFVEIHAKSVATGLSGLRVGDMEDKAVKALGKPDAQSAYLIAYQGKQSVLKLDIDPEKHEIVSIKLFIES</sequence>
<evidence type="ECO:0000313" key="2">
    <source>
        <dbReference type="EMBL" id="EFM08526.1"/>
    </source>
</evidence>
<evidence type="ECO:0000256" key="1">
    <source>
        <dbReference type="SAM" id="MobiDB-lite"/>
    </source>
</evidence>
<dbReference type="AlphaFoldDB" id="E0IGC4"/>
<dbReference type="eggNOG" id="ENOG5033IVW">
    <property type="taxonomic scope" value="Bacteria"/>
</dbReference>
<reference evidence="2 3" key="1">
    <citation type="submission" date="2010-07" db="EMBL/GenBank/DDBJ databases">
        <title>The draft genome of Paenibacillus curdlanolyticus YK9.</title>
        <authorList>
            <consortium name="US DOE Joint Genome Institute (JGI-PGF)"/>
            <person name="Lucas S."/>
            <person name="Copeland A."/>
            <person name="Lapidus A."/>
            <person name="Cheng J.-F."/>
            <person name="Bruce D."/>
            <person name="Goodwin L."/>
            <person name="Pitluck S."/>
            <person name="Land M.L."/>
            <person name="Hauser L."/>
            <person name="Chang Y.-J."/>
            <person name="Jeffries C."/>
            <person name="Anderson I.J."/>
            <person name="Johnson E."/>
            <person name="Loganathan U."/>
            <person name="Mulhopadhyay B."/>
            <person name="Kyrpides N."/>
            <person name="Woyke T.J."/>
        </authorList>
    </citation>
    <scope>NUCLEOTIDE SEQUENCE [LARGE SCALE GENOMIC DNA]</scope>
    <source>
        <strain evidence="2 3">YK9</strain>
    </source>
</reference>
<feature type="compositionally biased region" description="Polar residues" evidence="1">
    <location>
        <begin position="48"/>
        <end position="75"/>
    </location>
</feature>
<gene>
    <name evidence="2" type="ORF">PaecuDRAFT_4717</name>
</gene>